<evidence type="ECO:0000259" key="6">
    <source>
        <dbReference type="PROSITE" id="PS51063"/>
    </source>
</evidence>
<accession>A0A6L3AXA8</accession>
<gene>
    <name evidence="7" type="ORF">DS837_19800</name>
</gene>
<feature type="domain" description="HTH crp-type" evidence="6">
    <location>
        <begin position="149"/>
        <end position="223"/>
    </location>
</feature>
<dbReference type="Pfam" id="PF13545">
    <property type="entry name" value="HTH_Crp_2"/>
    <property type="match status" value="1"/>
</dbReference>
<dbReference type="CDD" id="cd00038">
    <property type="entry name" value="CAP_ED"/>
    <property type="match status" value="1"/>
</dbReference>
<dbReference type="Pfam" id="PF00027">
    <property type="entry name" value="cNMP_binding"/>
    <property type="match status" value="1"/>
</dbReference>
<dbReference type="SUPFAM" id="SSF51206">
    <property type="entry name" value="cAMP-binding domain-like"/>
    <property type="match status" value="1"/>
</dbReference>
<feature type="domain" description="Cyclic nucleotide-binding" evidence="5">
    <location>
        <begin position="15"/>
        <end position="85"/>
    </location>
</feature>
<evidence type="ECO:0000256" key="4">
    <source>
        <dbReference type="SAM" id="MobiDB-lite"/>
    </source>
</evidence>
<dbReference type="RefSeq" id="WP_149166354.1">
    <property type="nucleotide sequence ID" value="NZ_QOKV01000013.1"/>
</dbReference>
<dbReference type="GO" id="GO:0005829">
    <property type="term" value="C:cytosol"/>
    <property type="evidence" value="ECO:0007669"/>
    <property type="project" value="TreeGrafter"/>
</dbReference>
<proteinExistence type="predicted"/>
<keyword evidence="1" id="KW-0805">Transcription regulation</keyword>
<dbReference type="SMART" id="SM00100">
    <property type="entry name" value="cNMP"/>
    <property type="match status" value="1"/>
</dbReference>
<dbReference type="SMART" id="SM00419">
    <property type="entry name" value="HTH_CRP"/>
    <property type="match status" value="1"/>
</dbReference>
<feature type="region of interest" description="Disordered" evidence="4">
    <location>
        <begin position="237"/>
        <end position="259"/>
    </location>
</feature>
<evidence type="ECO:0000313" key="7">
    <source>
        <dbReference type="EMBL" id="KAA0683246.1"/>
    </source>
</evidence>
<organism evidence="7 8">
    <name type="scientific">Azospirillum brasilense</name>
    <dbReference type="NCBI Taxonomy" id="192"/>
    <lineage>
        <taxon>Bacteria</taxon>
        <taxon>Pseudomonadati</taxon>
        <taxon>Pseudomonadota</taxon>
        <taxon>Alphaproteobacteria</taxon>
        <taxon>Rhodospirillales</taxon>
        <taxon>Azospirillaceae</taxon>
        <taxon>Azospirillum</taxon>
    </lineage>
</organism>
<dbReference type="InterPro" id="IPR000595">
    <property type="entry name" value="cNMP-bd_dom"/>
</dbReference>
<dbReference type="CDD" id="cd00092">
    <property type="entry name" value="HTH_CRP"/>
    <property type="match status" value="1"/>
</dbReference>
<comment type="caution">
    <text evidence="7">The sequence shown here is derived from an EMBL/GenBank/DDBJ whole genome shotgun (WGS) entry which is preliminary data.</text>
</comment>
<dbReference type="EMBL" id="QOKV01000013">
    <property type="protein sequence ID" value="KAA0683246.1"/>
    <property type="molecule type" value="Genomic_DNA"/>
</dbReference>
<dbReference type="GO" id="GO:0003700">
    <property type="term" value="F:DNA-binding transcription factor activity"/>
    <property type="evidence" value="ECO:0007669"/>
    <property type="project" value="TreeGrafter"/>
</dbReference>
<evidence type="ECO:0000256" key="3">
    <source>
        <dbReference type="ARBA" id="ARBA00023163"/>
    </source>
</evidence>
<dbReference type="AlphaFoldDB" id="A0A6L3AXA8"/>
<evidence type="ECO:0000313" key="8">
    <source>
        <dbReference type="Proteomes" id="UP000476837"/>
    </source>
</evidence>
<evidence type="ECO:0000256" key="1">
    <source>
        <dbReference type="ARBA" id="ARBA00023015"/>
    </source>
</evidence>
<name>A0A6L3AXA8_AZOBR</name>
<dbReference type="PANTHER" id="PTHR24567">
    <property type="entry name" value="CRP FAMILY TRANSCRIPTIONAL REGULATORY PROTEIN"/>
    <property type="match status" value="1"/>
</dbReference>
<dbReference type="InterPro" id="IPR018490">
    <property type="entry name" value="cNMP-bd_dom_sf"/>
</dbReference>
<dbReference type="InterPro" id="IPR050397">
    <property type="entry name" value="Env_Response_Regulators"/>
</dbReference>
<sequence>MQSDCQACPLRRDGLCASVADEQLSSWAAIKRPARTIRAGASLFVEGDENEMVYIVRRGWALASMMHENGRRQVLRFVMPGNLVGFERAPDGNMPCTVEALTDLIVCPMPRHSLMRFCQQVPNVALRMASLLAAETISDWRLLGGLGTRTAAERIARLLLALYNRQRQRTAPDISDVTLPISQVLIADATGLTPVHVCRTLKEMRTAGLLSFAKGHLRVLDWMRLTELAEMNDATAPQPLAKQDVSFPLTNPRDRGRLSQDFRKPLLNSPEVRVIHVMDSSSRSASK</sequence>
<dbReference type="Proteomes" id="UP000476837">
    <property type="component" value="Unassembled WGS sequence"/>
</dbReference>
<reference evidence="7 8" key="1">
    <citation type="submission" date="2018-07" db="EMBL/GenBank/DDBJ databases">
        <title>Genome sequence of Roseomonas fauriae ATCC 49958.</title>
        <authorList>
            <person name="Sant'Anna F.H."/>
            <person name="Baldani J.I."/>
            <person name="Zilli J.E."/>
            <person name="Reis V.M."/>
            <person name="Hartmann A."/>
            <person name="Cruz L."/>
            <person name="de Souza E.M."/>
            <person name="de Oliveira Pedrosa F."/>
            <person name="Passaglia L.M.P."/>
        </authorList>
    </citation>
    <scope>NUCLEOTIDE SEQUENCE [LARGE SCALE GENOMIC DNA]</scope>
    <source>
        <strain evidence="7 8">ATCC 49958</strain>
    </source>
</reference>
<dbReference type="InterPro" id="IPR036390">
    <property type="entry name" value="WH_DNA-bd_sf"/>
</dbReference>
<dbReference type="PROSITE" id="PS50042">
    <property type="entry name" value="CNMP_BINDING_3"/>
    <property type="match status" value="1"/>
</dbReference>
<evidence type="ECO:0000256" key="2">
    <source>
        <dbReference type="ARBA" id="ARBA00023125"/>
    </source>
</evidence>
<evidence type="ECO:0000259" key="5">
    <source>
        <dbReference type="PROSITE" id="PS50042"/>
    </source>
</evidence>
<dbReference type="SUPFAM" id="SSF46785">
    <property type="entry name" value="Winged helix' DNA-binding domain"/>
    <property type="match status" value="1"/>
</dbReference>
<keyword evidence="2" id="KW-0238">DNA-binding</keyword>
<protein>
    <submittedName>
        <fullName evidence="7">Crp/Fnr family transcriptional regulator</fullName>
    </submittedName>
</protein>
<dbReference type="Gene3D" id="2.60.120.10">
    <property type="entry name" value="Jelly Rolls"/>
    <property type="match status" value="1"/>
</dbReference>
<dbReference type="PANTHER" id="PTHR24567:SF75">
    <property type="entry name" value="FUMARATE AND NITRATE REDUCTION REGULATORY PROTEIN"/>
    <property type="match status" value="1"/>
</dbReference>
<dbReference type="Gene3D" id="1.10.10.10">
    <property type="entry name" value="Winged helix-like DNA-binding domain superfamily/Winged helix DNA-binding domain"/>
    <property type="match status" value="1"/>
</dbReference>
<dbReference type="PROSITE" id="PS51063">
    <property type="entry name" value="HTH_CRP_2"/>
    <property type="match status" value="1"/>
</dbReference>
<dbReference type="InterPro" id="IPR014710">
    <property type="entry name" value="RmlC-like_jellyroll"/>
</dbReference>
<dbReference type="InterPro" id="IPR036388">
    <property type="entry name" value="WH-like_DNA-bd_sf"/>
</dbReference>
<dbReference type="InterPro" id="IPR012318">
    <property type="entry name" value="HTH_CRP"/>
</dbReference>
<keyword evidence="3" id="KW-0804">Transcription</keyword>
<dbReference type="GO" id="GO:0003677">
    <property type="term" value="F:DNA binding"/>
    <property type="evidence" value="ECO:0007669"/>
    <property type="project" value="UniProtKB-KW"/>
</dbReference>